<keyword evidence="2 3" id="KW-0802">TPR repeat</keyword>
<evidence type="ECO:0000259" key="5">
    <source>
        <dbReference type="Pfam" id="PF00535"/>
    </source>
</evidence>
<dbReference type="InterPro" id="IPR019734">
    <property type="entry name" value="TPR_rpt"/>
</dbReference>
<dbReference type="EMBL" id="QFFZ01000045">
    <property type="protein sequence ID" value="TEB09521.1"/>
    <property type="molecule type" value="Genomic_DNA"/>
</dbReference>
<dbReference type="Pfam" id="PF13432">
    <property type="entry name" value="TPR_16"/>
    <property type="match status" value="1"/>
</dbReference>
<dbReference type="PROSITE" id="PS50293">
    <property type="entry name" value="TPR_REGION"/>
    <property type="match status" value="1"/>
</dbReference>
<accession>A0A4Y7RL42</accession>
<dbReference type="Pfam" id="PF00535">
    <property type="entry name" value="Glycos_transf_2"/>
    <property type="match status" value="1"/>
</dbReference>
<dbReference type="PANTHER" id="PTHR43630:SF2">
    <property type="entry name" value="GLYCOSYLTRANSFERASE"/>
    <property type="match status" value="1"/>
</dbReference>
<dbReference type="PROSITE" id="PS50005">
    <property type="entry name" value="TPR"/>
    <property type="match status" value="1"/>
</dbReference>
<evidence type="ECO:0000256" key="2">
    <source>
        <dbReference type="ARBA" id="ARBA00022803"/>
    </source>
</evidence>
<dbReference type="CDD" id="cd02511">
    <property type="entry name" value="Beta4Glucosyltransferase"/>
    <property type="match status" value="1"/>
</dbReference>
<dbReference type="Gene3D" id="3.90.550.10">
    <property type="entry name" value="Spore Coat Polysaccharide Biosynthesis Protein SpsA, Chain A"/>
    <property type="match status" value="1"/>
</dbReference>
<keyword evidence="7" id="KW-1185">Reference proteome</keyword>
<protein>
    <submittedName>
        <fullName evidence="6">SPBc2 prophage-derived glycosyltransferase SunS</fullName>
        <ecNumber evidence="6">2.4.1.-</ecNumber>
    </submittedName>
</protein>
<keyword evidence="6" id="KW-0808">Transferase</keyword>
<evidence type="ECO:0000313" key="6">
    <source>
        <dbReference type="EMBL" id="TEB09521.1"/>
    </source>
</evidence>
<dbReference type="InterPro" id="IPR001173">
    <property type="entry name" value="Glyco_trans_2-like"/>
</dbReference>
<dbReference type="Pfam" id="PF07719">
    <property type="entry name" value="TPR_2"/>
    <property type="match status" value="1"/>
</dbReference>
<feature type="domain" description="Glycosyltransferase 2-like" evidence="5">
    <location>
        <begin position="6"/>
        <end position="126"/>
    </location>
</feature>
<dbReference type="Gene3D" id="1.25.40.10">
    <property type="entry name" value="Tetratricopeptide repeat domain"/>
    <property type="match status" value="3"/>
</dbReference>
<dbReference type="GO" id="GO:0016757">
    <property type="term" value="F:glycosyltransferase activity"/>
    <property type="evidence" value="ECO:0007669"/>
    <property type="project" value="UniProtKB-KW"/>
</dbReference>
<dbReference type="PANTHER" id="PTHR43630">
    <property type="entry name" value="POLY-BETA-1,6-N-ACETYL-D-GLUCOSAMINE SYNTHASE"/>
    <property type="match status" value="1"/>
</dbReference>
<keyword evidence="6" id="KW-0328">Glycosyltransferase</keyword>
<evidence type="ECO:0000256" key="1">
    <source>
        <dbReference type="ARBA" id="ARBA00022737"/>
    </source>
</evidence>
<dbReference type="InterPro" id="IPR029044">
    <property type="entry name" value="Nucleotide-diphossugar_trans"/>
</dbReference>
<evidence type="ECO:0000256" key="3">
    <source>
        <dbReference type="PROSITE-ProRule" id="PRU00339"/>
    </source>
</evidence>
<keyword evidence="1" id="KW-0677">Repeat</keyword>
<dbReference type="OrthoDB" id="9815923at2"/>
<sequence>MESKISLCMIVKDEAQNLKRCLNSVAGCVDEIIIVDTGSTDGTREVAREFGALVRAFPWNENFSEARNASLELATGEWILYLDADEVLAEESREELRRLAKDDNVEGYFIKIVNYLGSEGWVETCPDLVFRFFRNRREYRFHGAIHEQIADVILENSKKANYKVAEEIVIIHYGYLDRQIEEKNKKSRNLKIIQKELEQESDNRLLRYHYGVELFRAKRYAEAAEEFIKAANGIDPKTIYLPKLLRYVVISYQSAGLPEKALDVARLGLQFFADYADLYYYSGVLCLELKQYVLAGEYFQKAVSMPEQPAQYASFSGVRGFRAFYNLGQISEIFLNYEEALRHYILCLRDNPDFTPALENIIRILEPRKNPEYTKECLEKIFEFCTPRSRLILGEIYFRQGAYALALECLEGAAENMLLSPEARLWKAICLIQERRYLEALRIIDTYTRESSFYPLAKLNELLCFWVQGKKRKVRSISLELYALGLASDTENVIALFLDTPDKHKKSYKVTLGTDGVSLLLEIIARLLYLTEIERAMKLLNKIEPDSFSGCRLKISRLFYDYGYMEKAEALLREHLTSNQEAEAHFLLGEIYQKNGNYVEAEQHYRYALEKEPDHPRYYICLIHLYENLRKEILLEAVEKYPDSEVFKQLLEEARNNL</sequence>
<gene>
    <name evidence="6" type="primary">sunS_3</name>
    <name evidence="6" type="ORF">Pmgp_03066</name>
</gene>
<organism evidence="6 7">
    <name type="scientific">Pelotomaculum propionicicum</name>
    <dbReference type="NCBI Taxonomy" id="258475"/>
    <lineage>
        <taxon>Bacteria</taxon>
        <taxon>Bacillati</taxon>
        <taxon>Bacillota</taxon>
        <taxon>Clostridia</taxon>
        <taxon>Eubacteriales</taxon>
        <taxon>Desulfotomaculaceae</taxon>
        <taxon>Pelotomaculum</taxon>
    </lineage>
</organism>
<dbReference type="SUPFAM" id="SSF48452">
    <property type="entry name" value="TPR-like"/>
    <property type="match status" value="2"/>
</dbReference>
<dbReference type="Proteomes" id="UP000297597">
    <property type="component" value="Unassembled WGS sequence"/>
</dbReference>
<dbReference type="InterPro" id="IPR011990">
    <property type="entry name" value="TPR-like_helical_dom_sf"/>
</dbReference>
<dbReference type="RefSeq" id="WP_134214895.1">
    <property type="nucleotide sequence ID" value="NZ_QFFZ01000045.1"/>
</dbReference>
<feature type="repeat" description="TPR" evidence="3">
    <location>
        <begin position="582"/>
        <end position="615"/>
    </location>
</feature>
<evidence type="ECO:0000313" key="7">
    <source>
        <dbReference type="Proteomes" id="UP000297597"/>
    </source>
</evidence>
<dbReference type="InterPro" id="IPR013105">
    <property type="entry name" value="TPR_2"/>
</dbReference>
<evidence type="ECO:0000256" key="4">
    <source>
        <dbReference type="SAM" id="Coils"/>
    </source>
</evidence>
<name>A0A4Y7RL42_9FIRM</name>
<dbReference type="AlphaFoldDB" id="A0A4Y7RL42"/>
<dbReference type="SMART" id="SM00028">
    <property type="entry name" value="TPR"/>
    <property type="match status" value="4"/>
</dbReference>
<feature type="coiled-coil region" evidence="4">
    <location>
        <begin position="176"/>
        <end position="203"/>
    </location>
</feature>
<comment type="caution">
    <text evidence="6">The sequence shown here is derived from an EMBL/GenBank/DDBJ whole genome shotgun (WGS) entry which is preliminary data.</text>
</comment>
<reference evidence="6 7" key="1">
    <citation type="journal article" date="2018" name="Environ. Microbiol.">
        <title>Novel energy conservation strategies and behaviour of Pelotomaculum schinkii driving syntrophic propionate catabolism.</title>
        <authorList>
            <person name="Hidalgo-Ahumada C.A.P."/>
            <person name="Nobu M.K."/>
            <person name="Narihiro T."/>
            <person name="Tamaki H."/>
            <person name="Liu W.T."/>
            <person name="Kamagata Y."/>
            <person name="Stams A.J.M."/>
            <person name="Imachi H."/>
            <person name="Sousa D.Z."/>
        </authorList>
    </citation>
    <scope>NUCLEOTIDE SEQUENCE [LARGE SCALE GENOMIC DNA]</scope>
    <source>
        <strain evidence="6 7">MGP</strain>
    </source>
</reference>
<proteinExistence type="predicted"/>
<keyword evidence="4" id="KW-0175">Coiled coil</keyword>
<dbReference type="EC" id="2.4.1.-" evidence="6"/>
<dbReference type="SUPFAM" id="SSF53448">
    <property type="entry name" value="Nucleotide-diphospho-sugar transferases"/>
    <property type="match status" value="1"/>
</dbReference>